<dbReference type="Proteomes" id="UP000766595">
    <property type="component" value="Unassembled WGS sequence"/>
</dbReference>
<comment type="similarity">
    <text evidence="1">Belongs to the leucine-binding protein family.</text>
</comment>
<keyword evidence="2 4" id="KW-0732">Signal</keyword>
<accession>A0A947GCY1</accession>
<dbReference type="PANTHER" id="PTHR30483:SF6">
    <property type="entry name" value="PERIPLASMIC BINDING PROTEIN OF ABC TRANSPORTER FOR NATURAL AMINO ACIDS"/>
    <property type="match status" value="1"/>
</dbReference>
<dbReference type="InterPro" id="IPR051010">
    <property type="entry name" value="BCAA_transport"/>
</dbReference>
<name>A0A947GCY1_9HYPH</name>
<dbReference type="Pfam" id="PF13458">
    <property type="entry name" value="Peripla_BP_6"/>
    <property type="match status" value="1"/>
</dbReference>
<dbReference type="PROSITE" id="PS51318">
    <property type="entry name" value="TAT"/>
    <property type="match status" value="1"/>
</dbReference>
<dbReference type="InterPro" id="IPR028081">
    <property type="entry name" value="Leu-bd"/>
</dbReference>
<evidence type="ECO:0000259" key="5">
    <source>
        <dbReference type="Pfam" id="PF13458"/>
    </source>
</evidence>
<dbReference type="PANTHER" id="PTHR30483">
    <property type="entry name" value="LEUCINE-SPECIFIC-BINDING PROTEIN"/>
    <property type="match status" value="1"/>
</dbReference>
<evidence type="ECO:0000256" key="1">
    <source>
        <dbReference type="ARBA" id="ARBA00010062"/>
    </source>
</evidence>
<evidence type="ECO:0000256" key="4">
    <source>
        <dbReference type="SAM" id="SignalP"/>
    </source>
</evidence>
<feature type="signal peptide" evidence="4">
    <location>
        <begin position="1"/>
        <end position="25"/>
    </location>
</feature>
<evidence type="ECO:0000256" key="2">
    <source>
        <dbReference type="ARBA" id="ARBA00022729"/>
    </source>
</evidence>
<sequence length="372" mass="40235">MTLTRRHLVALALAAPTAFAFPAAAAETVKLGYQLPLTGNTAQYGQDFKTAAEIALARFNASGRIPAKVEIVFEDSRSDAKEGVTIARKFVDDEKIVGVLGDFTSGVSMAAAQVYKEAGMPQLSQTASHPDYTKISEWQFRNITTQAGEGPYNADWMVAKGYKKVAVIAEQTDWGQSVTKYFADEIAAKGGKVVLTEYFNRGLPDFRSLLTKIQREKPDAIYTGFFYEDAANFLKQMKQLGIAIPVFSTSAAHNQKVIELAGADAEGLSLTTNFLPNSPKPEVKAFVAEWVKIRGAEPGQFPAQAFDAVNIMLEAVVKTYPKSTRAAIRDALAATKDFPGVTGSTTFGADREPVKQLSKVRIVGGVFTPVAD</sequence>
<evidence type="ECO:0000313" key="6">
    <source>
        <dbReference type="EMBL" id="MBT9289671.1"/>
    </source>
</evidence>
<dbReference type="AlphaFoldDB" id="A0A947GCY1"/>
<dbReference type="InterPro" id="IPR006311">
    <property type="entry name" value="TAT_signal"/>
</dbReference>
<dbReference type="SUPFAM" id="SSF53822">
    <property type="entry name" value="Periplasmic binding protein-like I"/>
    <property type="match status" value="1"/>
</dbReference>
<dbReference type="RefSeq" id="WP_261968284.1">
    <property type="nucleotide sequence ID" value="NZ_JAHHZF010000004.1"/>
</dbReference>
<keyword evidence="7" id="KW-1185">Reference proteome</keyword>
<dbReference type="Gene3D" id="3.40.50.2300">
    <property type="match status" value="2"/>
</dbReference>
<evidence type="ECO:0000256" key="3">
    <source>
        <dbReference type="ARBA" id="ARBA00022970"/>
    </source>
</evidence>
<reference evidence="6 7" key="1">
    <citation type="submission" date="2021-06" db="EMBL/GenBank/DDBJ databases">
        <authorList>
            <person name="Grouzdev D.S."/>
            <person name="Koziaeva V."/>
        </authorList>
    </citation>
    <scope>NUCLEOTIDE SEQUENCE [LARGE SCALE GENOMIC DNA]</scope>
    <source>
        <strain evidence="6 7">22</strain>
    </source>
</reference>
<feature type="chain" id="PRO_5037093222" evidence="4">
    <location>
        <begin position="26"/>
        <end position="372"/>
    </location>
</feature>
<comment type="caution">
    <text evidence="6">The sequence shown here is derived from an EMBL/GenBank/DDBJ whole genome shotgun (WGS) entry which is preliminary data.</text>
</comment>
<evidence type="ECO:0000313" key="7">
    <source>
        <dbReference type="Proteomes" id="UP000766595"/>
    </source>
</evidence>
<dbReference type="CDD" id="cd06349">
    <property type="entry name" value="PBP1_ABC_HAAT-like"/>
    <property type="match status" value="1"/>
</dbReference>
<dbReference type="InterPro" id="IPR028082">
    <property type="entry name" value="Peripla_BP_I"/>
</dbReference>
<dbReference type="GO" id="GO:0006865">
    <property type="term" value="P:amino acid transport"/>
    <property type="evidence" value="ECO:0007669"/>
    <property type="project" value="UniProtKB-KW"/>
</dbReference>
<keyword evidence="3" id="KW-0813">Transport</keyword>
<protein>
    <submittedName>
        <fullName evidence="6">ABC transporter substrate-binding protein</fullName>
    </submittedName>
</protein>
<organism evidence="6 7">
    <name type="scientific">Prosthecodimorpha staleyi</name>
    <dbReference type="NCBI Taxonomy" id="2840188"/>
    <lineage>
        <taxon>Bacteria</taxon>
        <taxon>Pseudomonadati</taxon>
        <taxon>Pseudomonadota</taxon>
        <taxon>Alphaproteobacteria</taxon>
        <taxon>Hyphomicrobiales</taxon>
        <taxon>Ancalomicrobiaceae</taxon>
        <taxon>Prosthecodimorpha</taxon>
    </lineage>
</organism>
<feature type="domain" description="Leucine-binding protein" evidence="5">
    <location>
        <begin position="28"/>
        <end position="362"/>
    </location>
</feature>
<dbReference type="EMBL" id="JAHHZF010000004">
    <property type="protein sequence ID" value="MBT9289671.1"/>
    <property type="molecule type" value="Genomic_DNA"/>
</dbReference>
<gene>
    <name evidence="6" type="ORF">KL771_09410</name>
</gene>
<proteinExistence type="inferred from homology"/>
<keyword evidence="3" id="KW-0029">Amino-acid transport</keyword>